<evidence type="ECO:0000256" key="1">
    <source>
        <dbReference type="ARBA" id="ARBA00004141"/>
    </source>
</evidence>
<evidence type="ECO:0000256" key="6">
    <source>
        <dbReference type="SAM" id="Phobius"/>
    </source>
</evidence>
<dbReference type="GO" id="GO:0005886">
    <property type="term" value="C:plasma membrane"/>
    <property type="evidence" value="ECO:0007669"/>
    <property type="project" value="TreeGrafter"/>
</dbReference>
<feature type="transmembrane region" description="Helical" evidence="6">
    <location>
        <begin position="96"/>
        <end position="117"/>
    </location>
</feature>
<evidence type="ECO:0000259" key="7">
    <source>
        <dbReference type="Pfam" id="PF01061"/>
    </source>
</evidence>
<evidence type="ECO:0000256" key="5">
    <source>
        <dbReference type="ARBA" id="ARBA00023136"/>
    </source>
</evidence>
<feature type="transmembrane region" description="Helical" evidence="6">
    <location>
        <begin position="21"/>
        <end position="48"/>
    </location>
</feature>
<dbReference type="PANTHER" id="PTHR48041:SF15">
    <property type="entry name" value="FI05267P"/>
    <property type="match status" value="1"/>
</dbReference>
<evidence type="ECO:0000256" key="3">
    <source>
        <dbReference type="ARBA" id="ARBA00022692"/>
    </source>
</evidence>
<keyword evidence="3 6" id="KW-0812">Transmembrane</keyword>
<evidence type="ECO:0000313" key="8">
    <source>
        <dbReference type="EMBL" id="KRT78556.1"/>
    </source>
</evidence>
<protein>
    <recommendedName>
        <fullName evidence="7">ABC-2 type transporter transmembrane domain-containing protein</fullName>
    </recommendedName>
</protein>
<dbReference type="InterPro" id="IPR013525">
    <property type="entry name" value="ABC2_TM"/>
</dbReference>
<keyword evidence="5 6" id="KW-0472">Membrane</keyword>
<dbReference type="GO" id="GO:0140359">
    <property type="term" value="F:ABC-type transporter activity"/>
    <property type="evidence" value="ECO:0007669"/>
    <property type="project" value="InterPro"/>
</dbReference>
<organism evidence="8 9">
    <name type="scientific">Oryctes borbonicus</name>
    <dbReference type="NCBI Taxonomy" id="1629725"/>
    <lineage>
        <taxon>Eukaryota</taxon>
        <taxon>Metazoa</taxon>
        <taxon>Ecdysozoa</taxon>
        <taxon>Arthropoda</taxon>
        <taxon>Hexapoda</taxon>
        <taxon>Insecta</taxon>
        <taxon>Pterygota</taxon>
        <taxon>Neoptera</taxon>
        <taxon>Endopterygota</taxon>
        <taxon>Coleoptera</taxon>
        <taxon>Polyphaga</taxon>
        <taxon>Scarabaeiformia</taxon>
        <taxon>Scarabaeidae</taxon>
        <taxon>Dynastinae</taxon>
        <taxon>Oryctes</taxon>
    </lineage>
</organism>
<proteinExistence type="predicted"/>
<accession>A0A0T6ATZ0</accession>
<evidence type="ECO:0000256" key="2">
    <source>
        <dbReference type="ARBA" id="ARBA00022448"/>
    </source>
</evidence>
<reference evidence="8 9" key="1">
    <citation type="submission" date="2015-09" db="EMBL/GenBank/DDBJ databases">
        <title>Draft genome of the scarab beetle Oryctes borbonicus.</title>
        <authorList>
            <person name="Meyer J.M."/>
            <person name="Markov G.V."/>
            <person name="Baskaran P."/>
            <person name="Herrmann M."/>
            <person name="Sommer R.J."/>
            <person name="Roedelsperger C."/>
        </authorList>
    </citation>
    <scope>NUCLEOTIDE SEQUENCE [LARGE SCALE GENOMIC DNA]</scope>
    <source>
        <strain evidence="8">OB123</strain>
        <tissue evidence="8">Whole animal</tissue>
    </source>
</reference>
<dbReference type="EMBL" id="LJIG01022819">
    <property type="protein sequence ID" value="KRT78556.1"/>
    <property type="molecule type" value="Genomic_DNA"/>
</dbReference>
<dbReference type="AlphaFoldDB" id="A0A0T6ATZ0"/>
<sequence>PMEVQLTKREYLNRWYSLKAYFAAMTVSTIPTTVLLSTLYLVPVYVISGQPLEITRFVQFYILCILTAFVSESFGLIVSSFLGVVNSMFMAPSCSVPLMLLAVYGMGFGHIGIPIVMKVMMHLSYLRYSLEGVLNAVMRNRGTIPCQLQDDKLCLAFSDMNFFLEMMGFEERNVWVDVGALLFIYVLFRIICYNLLRQRLSPNKTFRALKLIVRLVKS</sequence>
<feature type="transmembrane region" description="Helical" evidence="6">
    <location>
        <begin position="174"/>
        <end position="196"/>
    </location>
</feature>
<feature type="non-terminal residue" evidence="8">
    <location>
        <position position="218"/>
    </location>
</feature>
<gene>
    <name evidence="8" type="ORF">AMK59_7270</name>
</gene>
<evidence type="ECO:0000256" key="4">
    <source>
        <dbReference type="ARBA" id="ARBA00022989"/>
    </source>
</evidence>
<dbReference type="InterPro" id="IPR050352">
    <property type="entry name" value="ABCG_transporters"/>
</dbReference>
<comment type="caution">
    <text evidence="8">The sequence shown here is derived from an EMBL/GenBank/DDBJ whole genome shotgun (WGS) entry which is preliminary data.</text>
</comment>
<evidence type="ECO:0000313" key="9">
    <source>
        <dbReference type="Proteomes" id="UP000051574"/>
    </source>
</evidence>
<comment type="subcellular location">
    <subcellularLocation>
        <location evidence="1">Membrane</location>
        <topology evidence="1">Multi-pass membrane protein</topology>
    </subcellularLocation>
</comment>
<name>A0A0T6ATZ0_9SCAR</name>
<feature type="domain" description="ABC-2 type transporter transmembrane" evidence="7">
    <location>
        <begin position="4"/>
        <end position="136"/>
    </location>
</feature>
<feature type="transmembrane region" description="Helical" evidence="6">
    <location>
        <begin position="60"/>
        <end position="84"/>
    </location>
</feature>
<keyword evidence="9" id="KW-1185">Reference proteome</keyword>
<dbReference type="Pfam" id="PF01061">
    <property type="entry name" value="ABC2_membrane"/>
    <property type="match status" value="1"/>
</dbReference>
<feature type="non-terminal residue" evidence="8">
    <location>
        <position position="1"/>
    </location>
</feature>
<dbReference type="PANTHER" id="PTHR48041">
    <property type="entry name" value="ABC TRANSPORTER G FAMILY MEMBER 28"/>
    <property type="match status" value="1"/>
</dbReference>
<dbReference type="OrthoDB" id="66620at2759"/>
<dbReference type="Proteomes" id="UP000051574">
    <property type="component" value="Unassembled WGS sequence"/>
</dbReference>
<keyword evidence="4 6" id="KW-1133">Transmembrane helix</keyword>
<keyword evidence="2" id="KW-0813">Transport</keyword>